<keyword evidence="1" id="KW-1133">Transmembrane helix</keyword>
<dbReference type="EMBL" id="HBUF01073630">
    <property type="protein sequence ID" value="CAG6630448.1"/>
    <property type="molecule type" value="Transcribed_RNA"/>
</dbReference>
<sequence length="158" mass="18975">MQRALCMYIPILVYKGTYCIPTSIIVLFCFGVLFCFVFFFLRDVKLSRLEVYCWLLGYPLHHESLFFLNLHEYMNYGPGKRHGIKKVYKTSLKTTFFTIHTLTSSRDLFNSQCTKNCIDQNDHHTIDTYYLYTIQYIDTILRNFTQFRTTELSRYKLF</sequence>
<reference evidence="2" key="1">
    <citation type="submission" date="2021-05" db="EMBL/GenBank/DDBJ databases">
        <authorList>
            <person name="Alioto T."/>
            <person name="Alioto T."/>
            <person name="Gomez Garrido J."/>
        </authorList>
    </citation>
    <scope>NUCLEOTIDE SEQUENCE</scope>
</reference>
<keyword evidence="1" id="KW-0472">Membrane</keyword>
<accession>A0A8D8VP34</accession>
<evidence type="ECO:0000256" key="1">
    <source>
        <dbReference type="SAM" id="Phobius"/>
    </source>
</evidence>
<keyword evidence="1" id="KW-0812">Transmembrane</keyword>
<name>A0A8D8VP34_9HEMI</name>
<proteinExistence type="predicted"/>
<dbReference type="AlphaFoldDB" id="A0A8D8VP34"/>
<evidence type="ECO:0000313" key="2">
    <source>
        <dbReference type="EMBL" id="CAG6630448.1"/>
    </source>
</evidence>
<protein>
    <submittedName>
        <fullName evidence="2">Uncharacterized protein</fullName>
    </submittedName>
</protein>
<organism evidence="2">
    <name type="scientific">Cacopsylla melanoneura</name>
    <dbReference type="NCBI Taxonomy" id="428564"/>
    <lineage>
        <taxon>Eukaryota</taxon>
        <taxon>Metazoa</taxon>
        <taxon>Ecdysozoa</taxon>
        <taxon>Arthropoda</taxon>
        <taxon>Hexapoda</taxon>
        <taxon>Insecta</taxon>
        <taxon>Pterygota</taxon>
        <taxon>Neoptera</taxon>
        <taxon>Paraneoptera</taxon>
        <taxon>Hemiptera</taxon>
        <taxon>Sternorrhyncha</taxon>
        <taxon>Psylloidea</taxon>
        <taxon>Psyllidae</taxon>
        <taxon>Psyllinae</taxon>
        <taxon>Cacopsylla</taxon>
    </lineage>
</organism>
<feature type="transmembrane region" description="Helical" evidence="1">
    <location>
        <begin position="20"/>
        <end position="41"/>
    </location>
</feature>